<reference evidence="2 3" key="1">
    <citation type="journal article" date="2019" name="Int. J. Syst. Evol. Microbiol.">
        <title>The Global Catalogue of Microorganisms (GCM) 10K type strain sequencing project: providing services to taxonomists for standard genome sequencing and annotation.</title>
        <authorList>
            <consortium name="The Broad Institute Genomics Platform"/>
            <consortium name="The Broad Institute Genome Sequencing Center for Infectious Disease"/>
            <person name="Wu L."/>
            <person name="Ma J."/>
        </authorList>
    </citation>
    <scope>NUCLEOTIDE SEQUENCE [LARGE SCALE GENOMIC DNA]</scope>
    <source>
        <strain evidence="2 3">JCM 4531</strain>
    </source>
</reference>
<feature type="compositionally biased region" description="Polar residues" evidence="1">
    <location>
        <begin position="74"/>
        <end position="83"/>
    </location>
</feature>
<comment type="caution">
    <text evidence="2">The sequence shown here is derived from an EMBL/GenBank/DDBJ whole genome shotgun (WGS) entry which is preliminary data.</text>
</comment>
<keyword evidence="3" id="KW-1185">Reference proteome</keyword>
<accession>A0ABN3SQ81</accession>
<organism evidence="2 3">
    <name type="scientific">Streptomyces violaceolatus</name>
    <dbReference type="NCBI Taxonomy" id="67378"/>
    <lineage>
        <taxon>Bacteria</taxon>
        <taxon>Bacillati</taxon>
        <taxon>Actinomycetota</taxon>
        <taxon>Actinomycetes</taxon>
        <taxon>Kitasatosporales</taxon>
        <taxon>Streptomycetaceae</taxon>
        <taxon>Streptomyces</taxon>
        <taxon>Streptomyces violaceoruber group</taxon>
    </lineage>
</organism>
<name>A0ABN3SQ81_9ACTN</name>
<feature type="region of interest" description="Disordered" evidence="1">
    <location>
        <begin position="41"/>
        <end position="91"/>
    </location>
</feature>
<dbReference type="EMBL" id="BAAASK010000007">
    <property type="protein sequence ID" value="GAA2682864.1"/>
    <property type="molecule type" value="Genomic_DNA"/>
</dbReference>
<protein>
    <submittedName>
        <fullName evidence="2">Uncharacterized protein</fullName>
    </submittedName>
</protein>
<evidence type="ECO:0000313" key="2">
    <source>
        <dbReference type="EMBL" id="GAA2682864.1"/>
    </source>
</evidence>
<proteinExistence type="predicted"/>
<sequence>MIIESRFEVAGCPGFADTAHGVVGLRRPRLGRLEEDAVCAESGTTRGNAPVSAGASGPPSRTDNCPGHAVVQEQPRSTFLVSRTESRTRRV</sequence>
<evidence type="ECO:0000313" key="3">
    <source>
        <dbReference type="Proteomes" id="UP001499989"/>
    </source>
</evidence>
<evidence type="ECO:0000256" key="1">
    <source>
        <dbReference type="SAM" id="MobiDB-lite"/>
    </source>
</evidence>
<gene>
    <name evidence="2" type="ORF">GCM10010310_32430</name>
</gene>
<dbReference type="Proteomes" id="UP001499989">
    <property type="component" value="Unassembled WGS sequence"/>
</dbReference>